<dbReference type="Pfam" id="PF04101">
    <property type="entry name" value="Glyco_tran_28_C"/>
    <property type="match status" value="1"/>
</dbReference>
<dbReference type="SUPFAM" id="SSF53756">
    <property type="entry name" value="UDP-Glycosyltransferase/glycogen phosphorylase"/>
    <property type="match status" value="1"/>
</dbReference>
<dbReference type="InterPro" id="IPR004276">
    <property type="entry name" value="GlycoTrans_28_N"/>
</dbReference>
<dbReference type="Gene3D" id="3.40.50.2000">
    <property type="entry name" value="Glycogen Phosphorylase B"/>
    <property type="match status" value="2"/>
</dbReference>
<evidence type="ECO:0000256" key="7">
    <source>
        <dbReference type="ARBA" id="ARBA00023136"/>
    </source>
</evidence>
<dbReference type="AlphaFoldDB" id="A0A809SF46"/>
<feature type="binding site" evidence="10">
    <location>
        <position position="198"/>
    </location>
    <ligand>
        <name>UDP-N-acetyl-alpha-D-glucosamine</name>
        <dbReference type="ChEBI" id="CHEBI:57705"/>
    </ligand>
</feature>
<dbReference type="GO" id="GO:0009252">
    <property type="term" value="P:peptidoglycan biosynthetic process"/>
    <property type="evidence" value="ECO:0007669"/>
    <property type="project" value="UniProtKB-UniRule"/>
</dbReference>
<dbReference type="CDD" id="cd03785">
    <property type="entry name" value="GT28_MurG"/>
    <property type="match status" value="1"/>
</dbReference>
<comment type="catalytic activity">
    <reaction evidence="10">
        <text>di-trans,octa-cis-undecaprenyl diphospho-N-acetyl-alpha-D-muramoyl-L-alanyl-D-glutamyl-meso-2,6-diaminopimeloyl-D-alanyl-D-alanine + UDP-N-acetyl-alpha-D-glucosamine = di-trans,octa-cis-undecaprenyl diphospho-[N-acetyl-alpha-D-glucosaminyl-(1-&gt;4)]-N-acetyl-alpha-D-muramoyl-L-alanyl-D-glutamyl-meso-2,6-diaminopimeloyl-D-alanyl-D-alanine + UDP + H(+)</text>
        <dbReference type="Rhea" id="RHEA:31227"/>
        <dbReference type="ChEBI" id="CHEBI:15378"/>
        <dbReference type="ChEBI" id="CHEBI:57705"/>
        <dbReference type="ChEBI" id="CHEBI:58223"/>
        <dbReference type="ChEBI" id="CHEBI:61387"/>
        <dbReference type="ChEBI" id="CHEBI:61388"/>
        <dbReference type="EC" id="2.4.1.227"/>
    </reaction>
</comment>
<protein>
    <recommendedName>
        <fullName evidence="10">UDP-N-acetylglucosamine--N-acetylmuramyl-(pentapeptide) pyrophosphoryl-undecaprenol N-acetylglucosamine transferase</fullName>
        <ecNumber evidence="10">2.4.1.227</ecNumber>
    </recommendedName>
    <alternativeName>
        <fullName evidence="10">Undecaprenyl-PP-MurNAc-pentapeptide-UDPGlcNAc GlcNAc transferase</fullName>
    </alternativeName>
</protein>
<comment type="function">
    <text evidence="10">Cell wall formation. Catalyzes the transfer of a GlcNAc subunit on undecaprenyl-pyrophosphoryl-MurNAc-pentapeptide (lipid intermediate I) to form undecaprenyl-pyrophosphoryl-MurNAc-(pentapeptide)GlcNAc (lipid intermediate II).</text>
</comment>
<dbReference type="UniPathway" id="UPA00219"/>
<keyword evidence="6 10" id="KW-0573">Peptidoglycan synthesis</keyword>
<dbReference type="GO" id="GO:0050511">
    <property type="term" value="F:undecaprenyldiphospho-muramoylpentapeptide beta-N-acetylglucosaminyltransferase activity"/>
    <property type="evidence" value="ECO:0007669"/>
    <property type="project" value="UniProtKB-UniRule"/>
</dbReference>
<evidence type="ECO:0000256" key="10">
    <source>
        <dbReference type="HAMAP-Rule" id="MF_00033"/>
    </source>
</evidence>
<dbReference type="PANTHER" id="PTHR21015">
    <property type="entry name" value="UDP-N-ACETYLGLUCOSAMINE--N-ACETYLMURAMYL-(PENTAPEPTIDE) PYROPHOSPHORYL-UNDECAPRENOL N-ACETYLGLUCOSAMINE TRANSFERASE 1"/>
    <property type="match status" value="1"/>
</dbReference>
<evidence type="ECO:0000259" key="11">
    <source>
        <dbReference type="Pfam" id="PF03033"/>
    </source>
</evidence>
<dbReference type="GO" id="GO:0008360">
    <property type="term" value="P:regulation of cell shape"/>
    <property type="evidence" value="ECO:0007669"/>
    <property type="project" value="UniProtKB-KW"/>
</dbReference>
<dbReference type="GO" id="GO:0005975">
    <property type="term" value="P:carbohydrate metabolic process"/>
    <property type="evidence" value="ECO:0007669"/>
    <property type="project" value="InterPro"/>
</dbReference>
<keyword evidence="2 10" id="KW-0132">Cell division</keyword>
<sequence>MKTRTLMVMAGGTGGHIYPGLAVAAAVRDAGWNVVWLGTQHGMETRIVPEHGYTMVNLSMGGVRGNGLLRKIKLPFTLLVAFAQALKALRKYQPDVVLGMGGYPSFPGGMMAVLLGKPLVVHEQNSIAGLTNRILACLADKIVVGFPAAFTNRQDKPIPCRKVTTNWLGNPVRNTIAAVPAKQAIPARPLRLLVVGGSLGATALNDIVPMALSLIPDTQRPEVIHQSGAKHVDKLRENYQAVAVNADVRDYIVDMAEVYNWCDLAITRAGALTVAELAAAGVPALLVPYPHAVDDHQTTNAQFLVAAGAAQLLPQADLSAVQLARTLQQLDSAQLLAMAQAAKSLAKPDATMAVAQLCMGLAQ</sequence>
<evidence type="ECO:0000313" key="14">
    <source>
        <dbReference type="Proteomes" id="UP000463939"/>
    </source>
</evidence>
<gene>
    <name evidence="10 13" type="primary">murG</name>
    <name evidence="13" type="ORF">SFSGTM_26650</name>
</gene>
<keyword evidence="9 10" id="KW-0961">Cell wall biogenesis/degradation</keyword>
<keyword evidence="8 10" id="KW-0131">Cell cycle</keyword>
<feature type="domain" description="Glycosyl transferase family 28 C-terminal" evidence="12">
    <location>
        <begin position="192"/>
        <end position="350"/>
    </location>
</feature>
<evidence type="ECO:0000256" key="8">
    <source>
        <dbReference type="ARBA" id="ARBA00023306"/>
    </source>
</evidence>
<dbReference type="GO" id="GO:0005886">
    <property type="term" value="C:plasma membrane"/>
    <property type="evidence" value="ECO:0007669"/>
    <property type="project" value="UniProtKB-SubCell"/>
</dbReference>
<evidence type="ECO:0000256" key="3">
    <source>
        <dbReference type="ARBA" id="ARBA00022676"/>
    </source>
</evidence>
<evidence type="ECO:0000256" key="2">
    <source>
        <dbReference type="ARBA" id="ARBA00022618"/>
    </source>
</evidence>
<keyword evidence="5 10" id="KW-0133">Cell shape</keyword>
<organism evidence="13 14">
    <name type="scientific">Sulfuriferula nivalis</name>
    <dbReference type="NCBI Taxonomy" id="2675298"/>
    <lineage>
        <taxon>Bacteria</taxon>
        <taxon>Pseudomonadati</taxon>
        <taxon>Pseudomonadota</taxon>
        <taxon>Betaproteobacteria</taxon>
        <taxon>Nitrosomonadales</taxon>
        <taxon>Sulfuricellaceae</taxon>
        <taxon>Sulfuriferula</taxon>
    </lineage>
</organism>
<dbReference type="EMBL" id="AP021881">
    <property type="protein sequence ID" value="BBP01957.1"/>
    <property type="molecule type" value="Genomic_DNA"/>
</dbReference>
<evidence type="ECO:0000256" key="1">
    <source>
        <dbReference type="ARBA" id="ARBA00022475"/>
    </source>
</evidence>
<dbReference type="NCBIfam" id="TIGR01133">
    <property type="entry name" value="murG"/>
    <property type="match status" value="1"/>
</dbReference>
<evidence type="ECO:0000256" key="4">
    <source>
        <dbReference type="ARBA" id="ARBA00022679"/>
    </source>
</evidence>
<evidence type="ECO:0000256" key="9">
    <source>
        <dbReference type="ARBA" id="ARBA00023316"/>
    </source>
</evidence>
<dbReference type="GO" id="GO:0051301">
    <property type="term" value="P:cell division"/>
    <property type="evidence" value="ECO:0007669"/>
    <property type="project" value="UniProtKB-KW"/>
</dbReference>
<keyword evidence="7 10" id="KW-0472">Membrane</keyword>
<dbReference type="GO" id="GO:0071555">
    <property type="term" value="P:cell wall organization"/>
    <property type="evidence" value="ECO:0007669"/>
    <property type="project" value="UniProtKB-KW"/>
</dbReference>
<keyword evidence="4 10" id="KW-0808">Transferase</keyword>
<dbReference type="RefSeq" id="WP_162085667.1">
    <property type="nucleotide sequence ID" value="NZ_AP021881.1"/>
</dbReference>
<dbReference type="PANTHER" id="PTHR21015:SF22">
    <property type="entry name" value="GLYCOSYLTRANSFERASE"/>
    <property type="match status" value="1"/>
</dbReference>
<evidence type="ECO:0000256" key="6">
    <source>
        <dbReference type="ARBA" id="ARBA00022984"/>
    </source>
</evidence>
<evidence type="ECO:0000259" key="12">
    <source>
        <dbReference type="Pfam" id="PF04101"/>
    </source>
</evidence>
<feature type="binding site" evidence="10">
    <location>
        <position position="252"/>
    </location>
    <ligand>
        <name>UDP-N-acetyl-alpha-D-glucosamine</name>
        <dbReference type="ChEBI" id="CHEBI:57705"/>
    </ligand>
</feature>
<dbReference type="KEGG" id="sniv:SFSGTM_26650"/>
<feature type="binding site" evidence="10">
    <location>
        <position position="173"/>
    </location>
    <ligand>
        <name>UDP-N-acetyl-alpha-D-glucosamine</name>
        <dbReference type="ChEBI" id="CHEBI:57705"/>
    </ligand>
</feature>
<feature type="binding site" evidence="10">
    <location>
        <begin position="13"/>
        <end position="15"/>
    </location>
    <ligand>
        <name>UDP-N-acetyl-alpha-D-glucosamine</name>
        <dbReference type="ChEBI" id="CHEBI:57705"/>
    </ligand>
</feature>
<comment type="subcellular location">
    <subcellularLocation>
        <location evidence="10">Cell membrane</location>
        <topology evidence="10">Peripheral membrane protein</topology>
        <orientation evidence="10">Cytoplasmic side</orientation>
    </subcellularLocation>
</comment>
<evidence type="ECO:0000313" key="13">
    <source>
        <dbReference type="EMBL" id="BBP01957.1"/>
    </source>
</evidence>
<feature type="domain" description="Glycosyltransferase family 28 N-terminal" evidence="11">
    <location>
        <begin position="7"/>
        <end position="143"/>
    </location>
</feature>
<dbReference type="HAMAP" id="MF_00033">
    <property type="entry name" value="MurG"/>
    <property type="match status" value="1"/>
</dbReference>
<feature type="binding site" evidence="10">
    <location>
        <position position="125"/>
    </location>
    <ligand>
        <name>UDP-N-acetyl-alpha-D-glucosamine</name>
        <dbReference type="ChEBI" id="CHEBI:57705"/>
    </ligand>
</feature>
<evidence type="ECO:0000256" key="5">
    <source>
        <dbReference type="ARBA" id="ARBA00022960"/>
    </source>
</evidence>
<proteinExistence type="inferred from homology"/>
<dbReference type="Proteomes" id="UP000463939">
    <property type="component" value="Chromosome"/>
</dbReference>
<accession>A0A809SF46</accession>
<comment type="pathway">
    <text evidence="10">Cell wall biogenesis; peptidoglycan biosynthesis.</text>
</comment>
<keyword evidence="3 10" id="KW-0328">Glycosyltransferase</keyword>
<dbReference type="Pfam" id="PF03033">
    <property type="entry name" value="Glyco_transf_28"/>
    <property type="match status" value="1"/>
</dbReference>
<feature type="binding site" evidence="10">
    <location>
        <position position="297"/>
    </location>
    <ligand>
        <name>UDP-N-acetyl-alpha-D-glucosamine</name>
        <dbReference type="ChEBI" id="CHEBI:57705"/>
    </ligand>
</feature>
<comment type="similarity">
    <text evidence="10">Belongs to the glycosyltransferase 28 family. MurG subfamily.</text>
</comment>
<feature type="binding site" evidence="10">
    <location>
        <begin position="271"/>
        <end position="276"/>
    </location>
    <ligand>
        <name>UDP-N-acetyl-alpha-D-glucosamine</name>
        <dbReference type="ChEBI" id="CHEBI:57705"/>
    </ligand>
</feature>
<keyword evidence="1 10" id="KW-1003">Cell membrane</keyword>
<name>A0A809SF46_9PROT</name>
<keyword evidence="14" id="KW-1185">Reference proteome</keyword>
<reference evidence="14" key="1">
    <citation type="submission" date="2019-11" db="EMBL/GenBank/DDBJ databases">
        <title>Isolation and characterization of a novel species in the genus Sulfuriferula.</title>
        <authorList>
            <person name="Mochizuki J."/>
            <person name="Kojima H."/>
            <person name="Fukui M."/>
        </authorList>
    </citation>
    <scope>NUCLEOTIDE SEQUENCE [LARGE SCALE GENOMIC DNA]</scope>
    <source>
        <strain evidence="14">SGTM</strain>
    </source>
</reference>
<dbReference type="InterPro" id="IPR006009">
    <property type="entry name" value="GlcNAc_MurG"/>
</dbReference>
<dbReference type="EC" id="2.4.1.227" evidence="10"/>
<dbReference type="InterPro" id="IPR007235">
    <property type="entry name" value="Glyco_trans_28_C"/>
</dbReference>